<dbReference type="RefSeq" id="WP_209558410.1">
    <property type="nucleotide sequence ID" value="NZ_JAEDXU010000008.1"/>
</dbReference>
<dbReference type="EMBL" id="JAEDXU010000008">
    <property type="protein sequence ID" value="MBP1047634.1"/>
    <property type="molecule type" value="Genomic_DNA"/>
</dbReference>
<reference evidence="1 2" key="1">
    <citation type="submission" date="2020-12" db="EMBL/GenBank/DDBJ databases">
        <title>Vagococcus allomyrinae sp. nov. and Enterococcus lavae sp. nov., isolated from the larvae of Allomyrina dichotoma.</title>
        <authorList>
            <person name="Lee S.D."/>
        </authorList>
    </citation>
    <scope>NUCLEOTIDE SEQUENCE [LARGE SCALE GENOMIC DNA]</scope>
    <source>
        <strain evidence="1 2">BWM-S5</strain>
    </source>
</reference>
<dbReference type="Pfam" id="PF22652">
    <property type="entry name" value="DUF7006"/>
    <property type="match status" value="1"/>
</dbReference>
<comment type="caution">
    <text evidence="1">The sequence shown here is derived from an EMBL/GenBank/DDBJ whole genome shotgun (WGS) entry which is preliminary data.</text>
</comment>
<gene>
    <name evidence="1" type="ORF">I6N96_15205</name>
</gene>
<evidence type="ECO:0000313" key="2">
    <source>
        <dbReference type="Proteomes" id="UP000673375"/>
    </source>
</evidence>
<dbReference type="Proteomes" id="UP000673375">
    <property type="component" value="Unassembled WGS sequence"/>
</dbReference>
<accession>A0ABS4CPD9</accession>
<evidence type="ECO:0000313" key="1">
    <source>
        <dbReference type="EMBL" id="MBP1047634.1"/>
    </source>
</evidence>
<sequence>MKKWCGLWNSMDFKQIENCSEAGNPLSVYAAELCKKANELVLTINGENFYEVLPQLMALDAKLRLIKFYISSRNLFSELSDHEIIELIDMDYKSAHHEKILNFNKEFEAEDSVLFQIN</sequence>
<name>A0ABS4CPD9_9ENTE</name>
<keyword evidence="2" id="KW-1185">Reference proteome</keyword>
<organism evidence="1 2">
    <name type="scientific">Enterococcus larvae</name>
    <dbReference type="NCBI Taxonomy" id="2794352"/>
    <lineage>
        <taxon>Bacteria</taxon>
        <taxon>Bacillati</taxon>
        <taxon>Bacillota</taxon>
        <taxon>Bacilli</taxon>
        <taxon>Lactobacillales</taxon>
        <taxon>Enterococcaceae</taxon>
        <taxon>Enterococcus</taxon>
    </lineage>
</organism>
<protein>
    <submittedName>
        <fullName evidence="1">Uncharacterized protein</fullName>
    </submittedName>
</protein>
<dbReference type="InterPro" id="IPR054275">
    <property type="entry name" value="DUF7006"/>
</dbReference>
<proteinExistence type="predicted"/>